<keyword evidence="11" id="KW-1207">Sterol metabolism</keyword>
<dbReference type="Gene3D" id="1.20.1640.10">
    <property type="entry name" value="Multidrug efflux transporter AcrB transmembrane domain"/>
    <property type="match status" value="1"/>
</dbReference>
<keyword evidence="13" id="KW-0753">Steroid metabolism</keyword>
<feature type="transmembrane region" description="Helical" evidence="16">
    <location>
        <begin position="172"/>
        <end position="191"/>
    </location>
</feature>
<evidence type="ECO:0000256" key="4">
    <source>
        <dbReference type="ARBA" id="ARBA00022548"/>
    </source>
</evidence>
<dbReference type="GO" id="GO:0012505">
    <property type="term" value="C:endomembrane system"/>
    <property type="evidence" value="ECO:0007669"/>
    <property type="project" value="UniProtKB-SubCell"/>
</dbReference>
<evidence type="ECO:0000256" key="7">
    <source>
        <dbReference type="ARBA" id="ARBA00022989"/>
    </source>
</evidence>
<keyword evidence="18" id="KW-1185">Reference proteome</keyword>
<proteinExistence type="inferred from homology"/>
<evidence type="ECO:0000256" key="11">
    <source>
        <dbReference type="ARBA" id="ARBA00023166"/>
    </source>
</evidence>
<feature type="transmembrane region" description="Helical" evidence="16">
    <location>
        <begin position="198"/>
        <end position="218"/>
    </location>
</feature>
<protein>
    <recommendedName>
        <fullName evidence="19">Niemann-Pick C1 protein</fullName>
    </recommendedName>
</protein>
<evidence type="ECO:0008006" key="19">
    <source>
        <dbReference type="Google" id="ProtNLM"/>
    </source>
</evidence>
<evidence type="ECO:0000256" key="2">
    <source>
        <dbReference type="ARBA" id="ARBA00005585"/>
    </source>
</evidence>
<keyword evidence="8" id="KW-0443">Lipid metabolism</keyword>
<evidence type="ECO:0000256" key="12">
    <source>
        <dbReference type="ARBA" id="ARBA00023180"/>
    </source>
</evidence>
<feature type="region of interest" description="Disordered" evidence="15">
    <location>
        <begin position="336"/>
        <end position="355"/>
    </location>
</feature>
<keyword evidence="9 16" id="KW-0472">Membrane</keyword>
<evidence type="ECO:0000256" key="5">
    <source>
        <dbReference type="ARBA" id="ARBA00022692"/>
    </source>
</evidence>
<comment type="subcellular location">
    <subcellularLocation>
        <location evidence="1">Endomembrane system</location>
        <topology evidence="1">Multi-pass membrane protein</topology>
    </subcellularLocation>
</comment>
<evidence type="ECO:0000256" key="14">
    <source>
        <dbReference type="ARBA" id="ARBA00034049"/>
    </source>
</evidence>
<evidence type="ECO:0000256" key="1">
    <source>
        <dbReference type="ARBA" id="ARBA00004127"/>
    </source>
</evidence>
<feature type="non-terminal residue" evidence="17">
    <location>
        <position position="355"/>
    </location>
</feature>
<dbReference type="AlphaFoldDB" id="A0AAV2QPZ2"/>
<keyword evidence="10" id="KW-1015">Disulfide bond</keyword>
<evidence type="ECO:0000256" key="16">
    <source>
        <dbReference type="SAM" id="Phobius"/>
    </source>
</evidence>
<dbReference type="FunFam" id="1.20.1640.10:FF:000010">
    <property type="entry name" value="NPC intracellular cholesterol transporter 1"/>
    <property type="match status" value="1"/>
</dbReference>
<evidence type="ECO:0000256" key="15">
    <source>
        <dbReference type="SAM" id="MobiDB-lite"/>
    </source>
</evidence>
<evidence type="ECO:0000256" key="8">
    <source>
        <dbReference type="ARBA" id="ARBA00023098"/>
    </source>
</evidence>
<comment type="caution">
    <text evidence="17">The sequence shown here is derived from an EMBL/GenBank/DDBJ whole genome shotgun (WGS) entry which is preliminary data.</text>
</comment>
<dbReference type="GO" id="GO:0008203">
    <property type="term" value="P:cholesterol metabolic process"/>
    <property type="evidence" value="ECO:0007669"/>
    <property type="project" value="UniProtKB-KW"/>
</dbReference>
<feature type="transmembrane region" description="Helical" evidence="16">
    <location>
        <begin position="230"/>
        <end position="252"/>
    </location>
</feature>
<name>A0AAV2QPZ2_MEGNR</name>
<keyword evidence="3" id="KW-0813">Transport</keyword>
<dbReference type="EMBL" id="CAXKWB010010007">
    <property type="protein sequence ID" value="CAL4096449.1"/>
    <property type="molecule type" value="Genomic_DNA"/>
</dbReference>
<feature type="transmembrane region" description="Helical" evidence="16">
    <location>
        <begin position="301"/>
        <end position="324"/>
    </location>
</feature>
<keyword evidence="4" id="KW-0153">Cholesterol metabolism</keyword>
<evidence type="ECO:0000256" key="9">
    <source>
        <dbReference type="ARBA" id="ARBA00023136"/>
    </source>
</evidence>
<accession>A0AAV2QPZ2</accession>
<sequence>AQPASSWLDDYFDWSLYNMGDGDAGTPCCRVYSNGSFCPASDFFSDCDFCEILPLPDNQLRPSPESFMEYLPFFLEDIPSQDCPKAGHAAYGSAVALAKDKSTVVASYFMSYHTILKSSKDYYEALREARILTDNITKSLNEGLDVPKYEVFPYSVFYVFYEQYLTMWEDTLQSLAISLLTVFVVSVFLSGLDLLSSLVVIVTITMILINLGGLMYWWNVSLNAVSLVNLVMAVGISVEFCSHITHAFALSLEETRLLRAKDALINMGSSVLSGITFTKFGGIVVLAFAHSQIFKVFYFRMYLGIVLFGAAHGLIFLPVMLSFIGSASNRALVEGRKKQEQAQEQAQRRWAKKDP</sequence>
<keyword evidence="5 16" id="KW-0812">Transmembrane</keyword>
<dbReference type="Proteomes" id="UP001497623">
    <property type="component" value="Unassembled WGS sequence"/>
</dbReference>
<evidence type="ECO:0000256" key="13">
    <source>
        <dbReference type="ARBA" id="ARBA00023221"/>
    </source>
</evidence>
<dbReference type="GO" id="GO:0030299">
    <property type="term" value="P:intestinal cholesterol absorption"/>
    <property type="evidence" value="ECO:0007669"/>
    <property type="project" value="TreeGrafter"/>
</dbReference>
<dbReference type="GO" id="GO:0005886">
    <property type="term" value="C:plasma membrane"/>
    <property type="evidence" value="ECO:0007669"/>
    <property type="project" value="TreeGrafter"/>
</dbReference>
<keyword evidence="12" id="KW-0325">Glycoprotein</keyword>
<dbReference type="GO" id="GO:0015918">
    <property type="term" value="P:sterol transport"/>
    <property type="evidence" value="ECO:0007669"/>
    <property type="project" value="TreeGrafter"/>
</dbReference>
<keyword evidence="6" id="KW-0732">Signal</keyword>
<dbReference type="PANTHER" id="PTHR45727:SF2">
    <property type="entry name" value="NPC INTRACELLULAR CHOLESTEROL TRANSPORTER 1"/>
    <property type="match status" value="1"/>
</dbReference>
<feature type="transmembrane region" description="Helical" evidence="16">
    <location>
        <begin position="264"/>
        <end position="289"/>
    </location>
</feature>
<organism evidence="17 18">
    <name type="scientific">Meganyctiphanes norvegica</name>
    <name type="common">Northern krill</name>
    <name type="synonym">Thysanopoda norvegica</name>
    <dbReference type="NCBI Taxonomy" id="48144"/>
    <lineage>
        <taxon>Eukaryota</taxon>
        <taxon>Metazoa</taxon>
        <taxon>Ecdysozoa</taxon>
        <taxon>Arthropoda</taxon>
        <taxon>Crustacea</taxon>
        <taxon>Multicrustacea</taxon>
        <taxon>Malacostraca</taxon>
        <taxon>Eumalacostraca</taxon>
        <taxon>Eucarida</taxon>
        <taxon>Euphausiacea</taxon>
        <taxon>Euphausiidae</taxon>
        <taxon>Meganyctiphanes</taxon>
    </lineage>
</organism>
<comment type="catalytic activity">
    <reaction evidence="14">
        <text>cholesterol(in) = cholesterol(out)</text>
        <dbReference type="Rhea" id="RHEA:39747"/>
        <dbReference type="ChEBI" id="CHEBI:16113"/>
    </reaction>
</comment>
<dbReference type="PANTHER" id="PTHR45727">
    <property type="entry name" value="NPC INTRACELLULAR CHOLESTEROL TRANSPORTER 1"/>
    <property type="match status" value="1"/>
</dbReference>
<evidence type="ECO:0000256" key="3">
    <source>
        <dbReference type="ARBA" id="ARBA00022448"/>
    </source>
</evidence>
<dbReference type="GO" id="GO:0042632">
    <property type="term" value="P:cholesterol homeostasis"/>
    <property type="evidence" value="ECO:0007669"/>
    <property type="project" value="TreeGrafter"/>
</dbReference>
<feature type="non-terminal residue" evidence="17">
    <location>
        <position position="1"/>
    </location>
</feature>
<evidence type="ECO:0000313" key="18">
    <source>
        <dbReference type="Proteomes" id="UP001497623"/>
    </source>
</evidence>
<dbReference type="SUPFAM" id="SSF82866">
    <property type="entry name" value="Multidrug efflux transporter AcrB transmembrane domain"/>
    <property type="match status" value="1"/>
</dbReference>
<evidence type="ECO:0000313" key="17">
    <source>
        <dbReference type="EMBL" id="CAL4096449.1"/>
    </source>
</evidence>
<gene>
    <name evidence="17" type="ORF">MNOR_LOCUS15755</name>
</gene>
<dbReference type="GO" id="GO:0015485">
    <property type="term" value="F:cholesterol binding"/>
    <property type="evidence" value="ECO:0007669"/>
    <property type="project" value="TreeGrafter"/>
</dbReference>
<evidence type="ECO:0000256" key="6">
    <source>
        <dbReference type="ARBA" id="ARBA00022729"/>
    </source>
</evidence>
<reference evidence="17 18" key="1">
    <citation type="submission" date="2024-05" db="EMBL/GenBank/DDBJ databases">
        <authorList>
            <person name="Wallberg A."/>
        </authorList>
    </citation>
    <scope>NUCLEOTIDE SEQUENCE [LARGE SCALE GENOMIC DNA]</scope>
</reference>
<keyword evidence="7 16" id="KW-1133">Transmembrane helix</keyword>
<comment type="similarity">
    <text evidence="2">Belongs to the patched family.</text>
</comment>
<evidence type="ECO:0000256" key="10">
    <source>
        <dbReference type="ARBA" id="ARBA00023157"/>
    </source>
</evidence>